<sequence>MQGEVDEQQPNEIMSEFGYYPVEVNIETEQFSLLTLPGLAEKVERVNNDKNVVKGWIYPGNQEVYNLNGGITTMPYSHRVFGMPKTHTLKLKNTSSLETLNFVVWCLSFFKGIRLTTTDAGFLDATTTKPTKLTDFILVGCTEKEVIELALNYINGKQKDAHSPKRIAAVVHALFLSQNPQYLSFEKFQFLYMALDGCFALSWAEHDKAPDKKPPNHYKRLKWMCKIYGLSIPAWVSGEKNISGIRNDNFHEAIFLGQPLGFSSVNNSQYGNDILLQMQALVCRLLVAILSVNDCSYLKSSVNSRDYDSLKIN</sequence>
<dbReference type="AlphaFoldDB" id="A0A5J2CGS6"/>
<protein>
    <submittedName>
        <fullName evidence="1">Uncharacterized protein</fullName>
    </submittedName>
</protein>
<dbReference type="EMBL" id="AALTTE010000017">
    <property type="protein sequence ID" value="EDD2847209.1"/>
    <property type="molecule type" value="Genomic_DNA"/>
</dbReference>
<comment type="caution">
    <text evidence="1">The sequence shown here is derived from an EMBL/GenBank/DDBJ whole genome shotgun (WGS) entry which is preliminary data.</text>
</comment>
<gene>
    <name evidence="1" type="ORF">GA713_19515</name>
</gene>
<evidence type="ECO:0000313" key="1">
    <source>
        <dbReference type="EMBL" id="EDD2847209.1"/>
    </source>
</evidence>
<name>A0A5J2CGS6_SALET</name>
<organism evidence="1">
    <name type="scientific">Salmonella enterica subsp. enterica serovar Brandenburg</name>
    <dbReference type="NCBI Taxonomy" id="149387"/>
    <lineage>
        <taxon>Bacteria</taxon>
        <taxon>Pseudomonadati</taxon>
        <taxon>Pseudomonadota</taxon>
        <taxon>Gammaproteobacteria</taxon>
        <taxon>Enterobacterales</taxon>
        <taxon>Enterobacteriaceae</taxon>
        <taxon>Salmonella</taxon>
    </lineage>
</organism>
<accession>A0A5J2CGS6</accession>
<reference evidence="1" key="1">
    <citation type="submission" date="2019-10" db="EMBL/GenBank/DDBJ databases">
        <authorList>
            <person name="Ashton P.M."/>
            <person name="Dallman T."/>
            <person name="Nair S."/>
            <person name="De Pinna E."/>
            <person name="Peters T."/>
            <person name="Grant K."/>
        </authorList>
    </citation>
    <scope>NUCLEOTIDE SEQUENCE</scope>
    <source>
        <strain evidence="1">814855</strain>
    </source>
</reference>
<proteinExistence type="predicted"/>